<dbReference type="RefSeq" id="WP_000389384.1">
    <property type="nucleotide sequence ID" value="NZ_KX274135.1"/>
</dbReference>
<dbReference type="GO" id="GO:0003677">
    <property type="term" value="F:DNA binding"/>
    <property type="evidence" value="ECO:0007669"/>
    <property type="project" value="UniProtKB-KW"/>
</dbReference>
<keyword evidence="2" id="KW-0238">DNA-binding</keyword>
<geneLocation type="plasmid" evidence="5">
    <name>pSA-01</name>
</geneLocation>
<dbReference type="EMBL" id="KX274135">
    <property type="protein sequence ID" value="ARO44697.1"/>
    <property type="molecule type" value="Genomic_DNA"/>
</dbReference>
<dbReference type="InterPro" id="IPR036388">
    <property type="entry name" value="WH-like_DNA-bd_sf"/>
</dbReference>
<organism evidence="5">
    <name type="scientific">Staphylococcus arlettae</name>
    <dbReference type="NCBI Taxonomy" id="29378"/>
    <lineage>
        <taxon>Bacteria</taxon>
        <taxon>Bacillati</taxon>
        <taxon>Bacillota</taxon>
        <taxon>Bacilli</taxon>
        <taxon>Bacillales</taxon>
        <taxon>Staphylococcaceae</taxon>
        <taxon>Staphylococcus</taxon>
    </lineage>
</organism>
<keyword evidence="5" id="KW-0614">Plasmid</keyword>
<keyword evidence="1" id="KW-0805">Transcription regulation</keyword>
<dbReference type="GO" id="GO:0003700">
    <property type="term" value="F:DNA-binding transcription factor activity"/>
    <property type="evidence" value="ECO:0007669"/>
    <property type="project" value="InterPro"/>
</dbReference>
<dbReference type="InterPro" id="IPR000835">
    <property type="entry name" value="HTH_MarR-typ"/>
</dbReference>
<accession>A0A286KT47</accession>
<dbReference type="PANTHER" id="PTHR42756">
    <property type="entry name" value="TRANSCRIPTIONAL REGULATOR, MARR"/>
    <property type="match status" value="1"/>
</dbReference>
<dbReference type="PRINTS" id="PR00598">
    <property type="entry name" value="HTHMARR"/>
</dbReference>
<evidence type="ECO:0000256" key="3">
    <source>
        <dbReference type="ARBA" id="ARBA00023163"/>
    </source>
</evidence>
<dbReference type="SUPFAM" id="SSF46785">
    <property type="entry name" value="Winged helix' DNA-binding domain"/>
    <property type="match status" value="1"/>
</dbReference>
<dbReference type="AlphaFoldDB" id="A0A286KT47"/>
<proteinExistence type="predicted"/>
<evidence type="ECO:0000256" key="1">
    <source>
        <dbReference type="ARBA" id="ARBA00023015"/>
    </source>
</evidence>
<sequence length="171" mass="20133">MEDFYLFDSPSAEKLKGLKKEYTNLDVTSVLTYFEIQKAYKKIKMNHDDLFQKFDLSESKFTIMMLLSYEKDMILSPSDLSQKIGSKKSTITGVLKGLEKREWIIRIKVANDKRSNYVQLTDKGLKKLKAFLPYNYEIVSSIFDNFSEDEKEQLYYLANKLKINLEKDDFL</sequence>
<dbReference type="Gene3D" id="1.10.10.10">
    <property type="entry name" value="Winged helix-like DNA-binding domain superfamily/Winged helix DNA-binding domain"/>
    <property type="match status" value="1"/>
</dbReference>
<dbReference type="PANTHER" id="PTHR42756:SF1">
    <property type="entry name" value="TRANSCRIPTIONAL REPRESSOR OF EMRAB OPERON"/>
    <property type="match status" value="1"/>
</dbReference>
<dbReference type="PROSITE" id="PS01117">
    <property type="entry name" value="HTH_MARR_1"/>
    <property type="match status" value="1"/>
</dbReference>
<reference evidence="5" key="1">
    <citation type="submission" date="2016-05" db="EMBL/GenBank/DDBJ databases">
        <title>Co-location of cfr and fosD genes on a novel plasmid from Staphylococcus arlettae of chicken origin.</title>
        <authorList>
            <person name="Liu B.H."/>
            <person name="Pan Y."/>
            <person name="Lei C.W."/>
            <person name="Zhang A.Y."/>
            <person name="Wang H.N."/>
        </authorList>
    </citation>
    <scope>NUCLEOTIDE SEQUENCE</scope>
    <source>
        <strain evidence="5">SA-01</strain>
        <plasmid evidence="5">pSA-01</plasmid>
    </source>
</reference>
<protein>
    <submittedName>
        <fullName evidence="5">Transcriptional regulator, MarR family</fullName>
    </submittedName>
</protein>
<evidence type="ECO:0000313" key="5">
    <source>
        <dbReference type="EMBL" id="ARO44697.1"/>
    </source>
</evidence>
<dbReference type="Pfam" id="PF01047">
    <property type="entry name" value="MarR"/>
    <property type="match status" value="1"/>
</dbReference>
<name>A0A286KT47_9STAP</name>
<keyword evidence="3" id="KW-0804">Transcription</keyword>
<feature type="domain" description="HTH marR-type" evidence="4">
    <location>
        <begin position="29"/>
        <end position="163"/>
    </location>
</feature>
<dbReference type="PROSITE" id="PS50995">
    <property type="entry name" value="HTH_MARR_2"/>
    <property type="match status" value="1"/>
</dbReference>
<dbReference type="InterPro" id="IPR023187">
    <property type="entry name" value="Tscrpt_reg_MarR-type_CS"/>
</dbReference>
<dbReference type="InterPro" id="IPR036390">
    <property type="entry name" value="WH_DNA-bd_sf"/>
</dbReference>
<evidence type="ECO:0000256" key="2">
    <source>
        <dbReference type="ARBA" id="ARBA00023125"/>
    </source>
</evidence>
<evidence type="ECO:0000259" key="4">
    <source>
        <dbReference type="PROSITE" id="PS50995"/>
    </source>
</evidence>
<dbReference type="SMART" id="SM00347">
    <property type="entry name" value="HTH_MARR"/>
    <property type="match status" value="1"/>
</dbReference>